<organism evidence="1 2">
    <name type="scientific">Acanthoscelides obtectus</name>
    <name type="common">Bean weevil</name>
    <name type="synonym">Bruchus obtectus</name>
    <dbReference type="NCBI Taxonomy" id="200917"/>
    <lineage>
        <taxon>Eukaryota</taxon>
        <taxon>Metazoa</taxon>
        <taxon>Ecdysozoa</taxon>
        <taxon>Arthropoda</taxon>
        <taxon>Hexapoda</taxon>
        <taxon>Insecta</taxon>
        <taxon>Pterygota</taxon>
        <taxon>Neoptera</taxon>
        <taxon>Endopterygota</taxon>
        <taxon>Coleoptera</taxon>
        <taxon>Polyphaga</taxon>
        <taxon>Cucujiformia</taxon>
        <taxon>Chrysomeloidea</taxon>
        <taxon>Chrysomelidae</taxon>
        <taxon>Bruchinae</taxon>
        <taxon>Bruchini</taxon>
        <taxon>Acanthoscelides</taxon>
    </lineage>
</organism>
<proteinExistence type="predicted"/>
<reference evidence="1" key="1">
    <citation type="submission" date="2022-03" db="EMBL/GenBank/DDBJ databases">
        <authorList>
            <person name="Sayadi A."/>
        </authorList>
    </citation>
    <scope>NUCLEOTIDE SEQUENCE</scope>
</reference>
<keyword evidence="2" id="KW-1185">Reference proteome</keyword>
<dbReference type="Proteomes" id="UP001152888">
    <property type="component" value="Unassembled WGS sequence"/>
</dbReference>
<dbReference type="OrthoDB" id="6753106at2759"/>
<protein>
    <submittedName>
        <fullName evidence="1">Uncharacterized protein</fullName>
    </submittedName>
</protein>
<evidence type="ECO:0000313" key="2">
    <source>
        <dbReference type="Proteomes" id="UP001152888"/>
    </source>
</evidence>
<evidence type="ECO:0000313" key="1">
    <source>
        <dbReference type="EMBL" id="CAH2014061.1"/>
    </source>
</evidence>
<dbReference type="AlphaFoldDB" id="A0A9P0Q7U8"/>
<gene>
    <name evidence="1" type="ORF">ACAOBT_LOCUS33861</name>
</gene>
<sequence>MSSYSYPPRPCGHTGIMYGCEHCERVRQMFPPRPCGHMGPTFGCEHCEATMSWNGPPGSQYCPAPGYGPGPTQCNCGPPSHPGEAKRCHCMPPGSFYPGPPMPGPPGPSYVPGAVPYPSAPPSCTIVPAPAPPSCTIVPAPQASRPCGHTGLMYGCSHCDAVRHHRY</sequence>
<comment type="caution">
    <text evidence="1">The sequence shown here is derived from an EMBL/GenBank/DDBJ whole genome shotgun (WGS) entry which is preliminary data.</text>
</comment>
<dbReference type="EMBL" id="CAKOFQ010008421">
    <property type="protein sequence ID" value="CAH2014061.1"/>
    <property type="molecule type" value="Genomic_DNA"/>
</dbReference>
<name>A0A9P0Q7U8_ACAOB</name>
<accession>A0A9P0Q7U8</accession>